<evidence type="ECO:0000313" key="2">
    <source>
        <dbReference type="Proteomes" id="UP000271256"/>
    </source>
</evidence>
<dbReference type="InterPro" id="IPR021321">
    <property type="entry name" value="DUF2922"/>
</dbReference>
<dbReference type="EMBL" id="RBWE01000001">
    <property type="protein sequence ID" value="RKO67807.1"/>
    <property type="molecule type" value="Genomic_DNA"/>
</dbReference>
<reference evidence="1 2" key="1">
    <citation type="submission" date="2018-10" db="EMBL/GenBank/DDBJ databases">
        <authorList>
            <person name="Grouzdev D.S."/>
            <person name="Krutkina M.S."/>
            <person name="Tourova T.P."/>
            <person name="Nazina T.N."/>
        </authorList>
    </citation>
    <scope>NUCLEOTIDE SEQUENCE [LARGE SCALE GENOMIC DNA]</scope>
    <source>
        <strain evidence="1 2">435</strain>
    </source>
</reference>
<gene>
    <name evidence="1" type="ORF">D7024_13215</name>
</gene>
<accession>A0A494X3M2</accession>
<dbReference type="RefSeq" id="WP_121452203.1">
    <property type="nucleotide sequence ID" value="NZ_RBWE01000001.1"/>
</dbReference>
<sequence>MTLNLNNPRDNLTAAEVQNAMDQIIARNVFLTSGGALVSKVSAQTARPNVLFEEAS</sequence>
<evidence type="ECO:0000313" key="1">
    <source>
        <dbReference type="EMBL" id="RKO67807.1"/>
    </source>
</evidence>
<dbReference type="Pfam" id="PF11148">
    <property type="entry name" value="DUF2922"/>
    <property type="match status" value="1"/>
</dbReference>
<keyword evidence="2" id="KW-1185">Reference proteome</keyword>
<name>A0A494X3M2_9FIRM</name>
<dbReference type="OrthoDB" id="9795264at2"/>
<proteinExistence type="predicted"/>
<comment type="caution">
    <text evidence="1">The sequence shown here is derived from an EMBL/GenBank/DDBJ whole genome shotgun (WGS) entry which is preliminary data.</text>
</comment>
<protein>
    <submittedName>
        <fullName evidence="1">DUF2922 domain-containing protein</fullName>
    </submittedName>
</protein>
<dbReference type="AlphaFoldDB" id="A0A494X3M2"/>
<dbReference type="Proteomes" id="UP000271256">
    <property type="component" value="Unassembled WGS sequence"/>
</dbReference>
<organism evidence="1 2">
    <name type="scientific">Desulfofundulus salinus</name>
    <dbReference type="NCBI Taxonomy" id="2419843"/>
    <lineage>
        <taxon>Bacteria</taxon>
        <taxon>Bacillati</taxon>
        <taxon>Bacillota</taxon>
        <taxon>Clostridia</taxon>
        <taxon>Eubacteriales</taxon>
        <taxon>Peptococcaceae</taxon>
        <taxon>Desulfofundulus</taxon>
    </lineage>
</organism>